<evidence type="ECO:0000313" key="1">
    <source>
        <dbReference type="EMBL" id="PHQ30292.1"/>
    </source>
</evidence>
<dbReference type="RefSeq" id="WP_099645126.1">
    <property type="nucleotide sequence ID" value="NZ_KZ319288.1"/>
</dbReference>
<dbReference type="AlphaFoldDB" id="A0A2G1VU32"/>
<accession>A0A2G1VU32</accession>
<proteinExistence type="predicted"/>
<dbReference type="EMBL" id="NQXA01000002">
    <property type="protein sequence ID" value="PHQ30292.1"/>
    <property type="molecule type" value="Genomic_DNA"/>
</dbReference>
<protein>
    <submittedName>
        <fullName evidence="1">Uncharacterized protein</fullName>
    </submittedName>
</protein>
<gene>
    <name evidence="1" type="ORF">CJ305_04835</name>
</gene>
<comment type="caution">
    <text evidence="1">The sequence shown here is derived from an EMBL/GenBank/DDBJ whole genome shotgun (WGS) entry which is preliminary data.</text>
</comment>
<keyword evidence="2" id="KW-1185">Reference proteome</keyword>
<dbReference type="Proteomes" id="UP000229433">
    <property type="component" value="Unassembled WGS sequence"/>
</dbReference>
<evidence type="ECO:0000313" key="2">
    <source>
        <dbReference type="Proteomes" id="UP000229433"/>
    </source>
</evidence>
<dbReference type="PROSITE" id="PS51257">
    <property type="entry name" value="PROKAR_LIPOPROTEIN"/>
    <property type="match status" value="1"/>
</dbReference>
<sequence length="148" mass="17062">MNSLKHTLLTLFTGLILLSCGTSLYDHYSYTQTLETKAAAISLINVSDQNFEDHKAAAEALKSQIDLMLTYERAKSKNEITVQMWQYLQNEDCSLQQFLKLWQQQGTLSPVFKEEYRPQVEKIFDLMANYETQKDAQSKSLLLDLITL</sequence>
<organism evidence="1 2">
    <name type="scientific">Leeuwenhoekiella nanhaiensis</name>
    <dbReference type="NCBI Taxonomy" id="1655491"/>
    <lineage>
        <taxon>Bacteria</taxon>
        <taxon>Pseudomonadati</taxon>
        <taxon>Bacteroidota</taxon>
        <taxon>Flavobacteriia</taxon>
        <taxon>Flavobacteriales</taxon>
        <taxon>Flavobacteriaceae</taxon>
        <taxon>Leeuwenhoekiella</taxon>
    </lineage>
</organism>
<reference evidence="1 2" key="1">
    <citation type="submission" date="2017-08" db="EMBL/GenBank/DDBJ databases">
        <title>The whole genome shortgun sequences of strain Leeuwenhoekiella nanhaiensis G18 from the South China Sea.</title>
        <authorList>
            <person name="Liu Q."/>
        </authorList>
    </citation>
    <scope>NUCLEOTIDE SEQUENCE [LARGE SCALE GENOMIC DNA]</scope>
    <source>
        <strain evidence="1 2">G18</strain>
    </source>
</reference>
<dbReference type="OrthoDB" id="794867at2"/>
<name>A0A2G1VU32_9FLAO</name>